<evidence type="ECO:0000313" key="1">
    <source>
        <dbReference type="EMBL" id="KAK4341427.1"/>
    </source>
</evidence>
<accession>A0AAE1R026</accession>
<name>A0AAE1R026_9SOLA</name>
<comment type="caution">
    <text evidence="1">The sequence shown here is derived from an EMBL/GenBank/DDBJ whole genome shotgun (WGS) entry which is preliminary data.</text>
</comment>
<organism evidence="1 2">
    <name type="scientific">Anisodus tanguticus</name>
    <dbReference type="NCBI Taxonomy" id="243964"/>
    <lineage>
        <taxon>Eukaryota</taxon>
        <taxon>Viridiplantae</taxon>
        <taxon>Streptophyta</taxon>
        <taxon>Embryophyta</taxon>
        <taxon>Tracheophyta</taxon>
        <taxon>Spermatophyta</taxon>
        <taxon>Magnoliopsida</taxon>
        <taxon>eudicotyledons</taxon>
        <taxon>Gunneridae</taxon>
        <taxon>Pentapetalae</taxon>
        <taxon>asterids</taxon>
        <taxon>lamiids</taxon>
        <taxon>Solanales</taxon>
        <taxon>Solanaceae</taxon>
        <taxon>Solanoideae</taxon>
        <taxon>Hyoscyameae</taxon>
        <taxon>Anisodus</taxon>
    </lineage>
</organism>
<reference evidence="1" key="1">
    <citation type="submission" date="2023-12" db="EMBL/GenBank/DDBJ databases">
        <title>Genome assembly of Anisodus tanguticus.</title>
        <authorList>
            <person name="Wang Y.-J."/>
        </authorList>
    </citation>
    <scope>NUCLEOTIDE SEQUENCE</scope>
    <source>
        <strain evidence="1">KB-2021</strain>
        <tissue evidence="1">Leaf</tissue>
    </source>
</reference>
<evidence type="ECO:0000313" key="2">
    <source>
        <dbReference type="Proteomes" id="UP001291623"/>
    </source>
</evidence>
<dbReference type="Proteomes" id="UP001291623">
    <property type="component" value="Unassembled WGS sequence"/>
</dbReference>
<dbReference type="EMBL" id="JAVYJV010000022">
    <property type="protein sequence ID" value="KAK4341427.1"/>
    <property type="molecule type" value="Genomic_DNA"/>
</dbReference>
<dbReference type="AlphaFoldDB" id="A0AAE1R026"/>
<protein>
    <submittedName>
        <fullName evidence="1">Uncharacterized protein</fullName>
    </submittedName>
</protein>
<proteinExistence type="predicted"/>
<sequence length="166" mass="18870">MDSSCLSSSISHLNILENKFWGEIDGIEHHRSTTLVGPNTPVVSIPSEVAHGGRNLIKTVGGGQYMEATGTSVYSKQWLPLWRYVPRLDFHATKLLAKLALCPKPHKKLMNKFVRWINHTLQMCKVKRLDQFRVCFDLSKFAPHDIDKAVEFAFARQVQRLELVGV</sequence>
<gene>
    <name evidence="1" type="ORF">RND71_039928</name>
</gene>
<keyword evidence="2" id="KW-1185">Reference proteome</keyword>